<sequence>MSLECSRVTNASTERGSLDQRKLVQRIEIQKTLEIDTTTIRPVYNGCRKKDPKALILRGADIIAPIARKHLSISAQESISPAVANFQEALRLFPPFRDDDGAILGAVDVKCSDCEAIFSSSDELGRHYLTRFCPGAAVIVYVMTRDRLITKGYRIEKRIIPLDGHPLHFFCGKCERLFAVDDDQKVTRHKNTPYCVDCTHCGVKCNISYEPPSGDPRDDISFRDVSKDIAGSIHSGSPSLTQKAFASSKPLPLIPGEQTSKGTAGRSRARKLRDSWSFRKFSQSDEDELIAISFASSYDLERVHAPNGVFQQMIDCQPNTSPTAQPAIITGMKTHNEVSGLDLKRSTTTLCEEEVDHPTSSSPDSDGDLLELDDNEEHAAAEDPRLSRRQSFFRWVFGEKLSKGLSRASSASSRSGKKLIKRANTVRFSFVSRVSKFDDADDEEKHEAQEDIRAKQDSKNIEIANIGLLDLLRCSQNIYVHIQKLSEGAVVHDVSGRQRVLSMEQVALLFMQVKDEVSAATIWSRTTTTRLRAEGSLKQGNSRAAVALYHDALRMLDHTPALDVDRLSRAGMVHALGDAYRHLDMPAESEACYLEALGLYKRSLGRDHPKNFVVLQDLASLCEKDGYATEAAALFERSYAGRLRSLGQNSPETLSSMQDLAAIKVSIGDLESALFLLEKAVSSLDTVFGIQNEMTLTAMDKLSILYLKLGLEKESRAISGKMIPHCRTFFGLSSPITRNTVVRYLHKSDNFDFSAEVKDVLDQYRRSRDPDALRVIHRLGRAYMDAGLNRDASSLFETLFEEFIAVKGMDAPETFDALSALCVSREHLDSMEKAIESYSQLIHLARRTPEGHHSRKRIAYSEKRIADLNHRREVLAAEKKSWGLNEQKPCVNCAITTAALCSSCHIFRFCSEACQQASSPEHLPWCIPSVTLRESKSIAIKPRCPASARELAISKIRFADSNSIKSVNVTASYTYYLDPRNLATFRMKLNSTVNTLILFSTESDIRYTVLNDNHSHPNTASASTIKPTDDTCSLEGIDWLTPQCQEFICHIPANEATTSSTGSYLMVTPGKEMLKAIIEKRVSVRSAAGEKERFQALQLPNEELIEYVQGLLVEGYMGEAFMYVLEWMWK</sequence>
<feature type="domain" description="MYND-type" evidence="7">
    <location>
        <begin position="890"/>
        <end position="926"/>
    </location>
</feature>
<evidence type="ECO:0000259" key="7">
    <source>
        <dbReference type="PROSITE" id="PS01360"/>
    </source>
</evidence>
<accession>A0A1L9S9P1</accession>
<dbReference type="PROSITE" id="PS01360">
    <property type="entry name" value="ZF_MYND_1"/>
    <property type="match status" value="1"/>
</dbReference>
<reference evidence="9" key="1">
    <citation type="journal article" date="2017" name="Genome Biol.">
        <title>Comparative genomics reveals high biological diversity and specific adaptations in the industrially and medically important fungal genus Aspergillus.</title>
        <authorList>
            <person name="de Vries R.P."/>
            <person name="Riley R."/>
            <person name="Wiebenga A."/>
            <person name="Aguilar-Osorio G."/>
            <person name="Amillis S."/>
            <person name="Uchima C.A."/>
            <person name="Anderluh G."/>
            <person name="Asadollahi M."/>
            <person name="Askin M."/>
            <person name="Barry K."/>
            <person name="Battaglia E."/>
            <person name="Bayram O."/>
            <person name="Benocci T."/>
            <person name="Braus-Stromeyer S.A."/>
            <person name="Caldana C."/>
            <person name="Canovas D."/>
            <person name="Cerqueira G.C."/>
            <person name="Chen F."/>
            <person name="Chen W."/>
            <person name="Choi C."/>
            <person name="Clum A."/>
            <person name="Dos Santos R.A."/>
            <person name="Damasio A.R."/>
            <person name="Diallinas G."/>
            <person name="Emri T."/>
            <person name="Fekete E."/>
            <person name="Flipphi M."/>
            <person name="Freyberg S."/>
            <person name="Gallo A."/>
            <person name="Gournas C."/>
            <person name="Habgood R."/>
            <person name="Hainaut M."/>
            <person name="Harispe M.L."/>
            <person name="Henrissat B."/>
            <person name="Hilden K.S."/>
            <person name="Hope R."/>
            <person name="Hossain A."/>
            <person name="Karabika E."/>
            <person name="Karaffa L."/>
            <person name="Karanyi Z."/>
            <person name="Krasevec N."/>
            <person name="Kuo A."/>
            <person name="Kusch H."/>
            <person name="LaButti K."/>
            <person name="Lagendijk E.L."/>
            <person name="Lapidus A."/>
            <person name="Levasseur A."/>
            <person name="Lindquist E."/>
            <person name="Lipzen A."/>
            <person name="Logrieco A.F."/>
            <person name="MacCabe A."/>
            <person name="Maekelae M.R."/>
            <person name="Malavazi I."/>
            <person name="Melin P."/>
            <person name="Meyer V."/>
            <person name="Mielnichuk N."/>
            <person name="Miskei M."/>
            <person name="Molnar A.P."/>
            <person name="Mule G."/>
            <person name="Ngan C.Y."/>
            <person name="Orejas M."/>
            <person name="Orosz E."/>
            <person name="Ouedraogo J.P."/>
            <person name="Overkamp K.M."/>
            <person name="Park H.-S."/>
            <person name="Perrone G."/>
            <person name="Piumi F."/>
            <person name="Punt P.J."/>
            <person name="Ram A.F."/>
            <person name="Ramon A."/>
            <person name="Rauscher S."/>
            <person name="Record E."/>
            <person name="Riano-Pachon D.M."/>
            <person name="Robert V."/>
            <person name="Roehrig J."/>
            <person name="Ruller R."/>
            <person name="Salamov A."/>
            <person name="Salih N.S."/>
            <person name="Samson R.A."/>
            <person name="Sandor E."/>
            <person name="Sanguinetti M."/>
            <person name="Schuetze T."/>
            <person name="Sepcic K."/>
            <person name="Shelest E."/>
            <person name="Sherlock G."/>
            <person name="Sophianopoulou V."/>
            <person name="Squina F.M."/>
            <person name="Sun H."/>
            <person name="Susca A."/>
            <person name="Todd R.B."/>
            <person name="Tsang A."/>
            <person name="Unkles S.E."/>
            <person name="van de Wiele N."/>
            <person name="van Rossen-Uffink D."/>
            <person name="Oliveira J.V."/>
            <person name="Vesth T.C."/>
            <person name="Visser J."/>
            <person name="Yu J.-H."/>
            <person name="Zhou M."/>
            <person name="Andersen M.R."/>
            <person name="Archer D.B."/>
            <person name="Baker S.E."/>
            <person name="Benoit I."/>
            <person name="Brakhage A.A."/>
            <person name="Braus G.H."/>
            <person name="Fischer R."/>
            <person name="Frisvad J.C."/>
            <person name="Goldman G.H."/>
            <person name="Houbraken J."/>
            <person name="Oakley B."/>
            <person name="Pocsi I."/>
            <person name="Scazzocchio C."/>
            <person name="Seiboth B."/>
            <person name="vanKuyk P.A."/>
            <person name="Wortman J."/>
            <person name="Dyer P.S."/>
            <person name="Grigoriev I.V."/>
        </authorList>
    </citation>
    <scope>NUCLEOTIDE SEQUENCE [LARGE SCALE GENOMIC DNA]</scope>
    <source>
        <strain evidence="9">CBS 506.65</strain>
    </source>
</reference>
<evidence type="ECO:0000256" key="3">
    <source>
        <dbReference type="ARBA" id="ARBA00022771"/>
    </source>
</evidence>
<evidence type="ECO:0000256" key="5">
    <source>
        <dbReference type="ARBA" id="ARBA00022833"/>
    </source>
</evidence>
<dbReference type="EMBL" id="KV878350">
    <property type="protein sequence ID" value="OJJ43849.1"/>
    <property type="molecule type" value="Genomic_DNA"/>
</dbReference>
<dbReference type="InterPro" id="IPR011990">
    <property type="entry name" value="TPR-like_helical_dom_sf"/>
</dbReference>
<dbReference type="SUPFAM" id="SSF48452">
    <property type="entry name" value="TPR-like"/>
    <property type="match status" value="2"/>
</dbReference>
<evidence type="ECO:0000313" key="8">
    <source>
        <dbReference type="EMBL" id="OJJ43849.1"/>
    </source>
</evidence>
<evidence type="ECO:0000256" key="6">
    <source>
        <dbReference type="SAM" id="MobiDB-lite"/>
    </source>
</evidence>
<keyword evidence="1" id="KW-0479">Metal-binding</keyword>
<dbReference type="SUPFAM" id="SSF144232">
    <property type="entry name" value="HIT/MYND zinc finger-like"/>
    <property type="match status" value="1"/>
</dbReference>
<dbReference type="AlphaFoldDB" id="A0A1L9S9P1"/>
<dbReference type="RefSeq" id="XP_022578359.1">
    <property type="nucleotide sequence ID" value="XM_022723926.1"/>
</dbReference>
<gene>
    <name evidence="8" type="ORF">ASPZODRAFT_135880</name>
</gene>
<keyword evidence="3" id="KW-0863">Zinc-finger</keyword>
<dbReference type="VEuPathDB" id="FungiDB:ASPZODRAFT_135880"/>
<dbReference type="Pfam" id="PF13424">
    <property type="entry name" value="TPR_12"/>
    <property type="match status" value="1"/>
</dbReference>
<dbReference type="STRING" id="1073090.A0A1L9S9P1"/>
<evidence type="ECO:0000256" key="4">
    <source>
        <dbReference type="ARBA" id="ARBA00022803"/>
    </source>
</evidence>
<dbReference type="PANTHER" id="PTHR45641:SF19">
    <property type="entry name" value="NEPHROCYSTIN-3"/>
    <property type="match status" value="1"/>
</dbReference>
<keyword evidence="9" id="KW-1185">Reference proteome</keyword>
<dbReference type="GO" id="GO:0008270">
    <property type="term" value="F:zinc ion binding"/>
    <property type="evidence" value="ECO:0007669"/>
    <property type="project" value="UniProtKB-KW"/>
</dbReference>
<evidence type="ECO:0000256" key="2">
    <source>
        <dbReference type="ARBA" id="ARBA00022737"/>
    </source>
</evidence>
<dbReference type="InterPro" id="IPR002893">
    <property type="entry name" value="Znf_MYND"/>
</dbReference>
<proteinExistence type="predicted"/>
<name>A0A1L9S9P1_9EURO</name>
<protein>
    <recommendedName>
        <fullName evidence="7">MYND-type domain-containing protein</fullName>
    </recommendedName>
</protein>
<evidence type="ECO:0000256" key="1">
    <source>
        <dbReference type="ARBA" id="ARBA00022723"/>
    </source>
</evidence>
<dbReference type="PANTHER" id="PTHR45641">
    <property type="entry name" value="TETRATRICOPEPTIDE REPEAT PROTEIN (AFU_ORTHOLOGUE AFUA_6G03870)"/>
    <property type="match status" value="1"/>
</dbReference>
<keyword evidence="5" id="KW-0862">Zinc</keyword>
<organism evidence="8 9">
    <name type="scientific">Penicilliopsis zonata CBS 506.65</name>
    <dbReference type="NCBI Taxonomy" id="1073090"/>
    <lineage>
        <taxon>Eukaryota</taxon>
        <taxon>Fungi</taxon>
        <taxon>Dikarya</taxon>
        <taxon>Ascomycota</taxon>
        <taxon>Pezizomycotina</taxon>
        <taxon>Eurotiomycetes</taxon>
        <taxon>Eurotiomycetidae</taxon>
        <taxon>Eurotiales</taxon>
        <taxon>Aspergillaceae</taxon>
        <taxon>Penicilliopsis</taxon>
    </lineage>
</organism>
<dbReference type="Gene3D" id="1.25.40.10">
    <property type="entry name" value="Tetratricopeptide repeat domain"/>
    <property type="match status" value="2"/>
</dbReference>
<dbReference type="GeneID" id="34610391"/>
<keyword evidence="4" id="KW-0802">TPR repeat</keyword>
<evidence type="ECO:0000313" key="9">
    <source>
        <dbReference type="Proteomes" id="UP000184188"/>
    </source>
</evidence>
<dbReference type="Gene3D" id="6.10.140.2220">
    <property type="match status" value="1"/>
</dbReference>
<dbReference type="Proteomes" id="UP000184188">
    <property type="component" value="Unassembled WGS sequence"/>
</dbReference>
<dbReference type="OrthoDB" id="5086500at2759"/>
<feature type="region of interest" description="Disordered" evidence="6">
    <location>
        <begin position="352"/>
        <end position="371"/>
    </location>
</feature>
<keyword evidence="2" id="KW-0677">Repeat</keyword>